<sequence>MESIHDDNSEAQTRWCHRVMTSSEKFYEDEFLRILSASDDLKKFANTLTSESDNLVEIISDEAGLDRVMRILGISDDINTILFQPRQIPRDYCYDDV</sequence>
<organism evidence="1 2">
    <name type="scientific">Microthlaspi erraticum</name>
    <dbReference type="NCBI Taxonomy" id="1685480"/>
    <lineage>
        <taxon>Eukaryota</taxon>
        <taxon>Viridiplantae</taxon>
        <taxon>Streptophyta</taxon>
        <taxon>Embryophyta</taxon>
        <taxon>Tracheophyta</taxon>
        <taxon>Spermatophyta</taxon>
        <taxon>Magnoliopsida</taxon>
        <taxon>eudicotyledons</taxon>
        <taxon>Gunneridae</taxon>
        <taxon>Pentapetalae</taxon>
        <taxon>rosids</taxon>
        <taxon>malvids</taxon>
        <taxon>Brassicales</taxon>
        <taxon>Brassicaceae</taxon>
        <taxon>Coluteocarpeae</taxon>
        <taxon>Microthlaspi</taxon>
    </lineage>
</organism>
<comment type="caution">
    <text evidence="1">The sequence shown here is derived from an EMBL/GenBank/DDBJ whole genome shotgun (WGS) entry which is preliminary data.</text>
</comment>
<dbReference type="EMBL" id="CACVBM020001074">
    <property type="protein sequence ID" value="CAA7028848.1"/>
    <property type="molecule type" value="Genomic_DNA"/>
</dbReference>
<accession>A0A6D2IFB2</accession>
<evidence type="ECO:0000313" key="1">
    <source>
        <dbReference type="EMBL" id="CAA7028848.1"/>
    </source>
</evidence>
<evidence type="ECO:0000313" key="2">
    <source>
        <dbReference type="Proteomes" id="UP000467841"/>
    </source>
</evidence>
<keyword evidence="2" id="KW-1185">Reference proteome</keyword>
<reference evidence="1" key="1">
    <citation type="submission" date="2020-01" db="EMBL/GenBank/DDBJ databases">
        <authorList>
            <person name="Mishra B."/>
        </authorList>
    </citation>
    <scope>NUCLEOTIDE SEQUENCE [LARGE SCALE GENOMIC DNA]</scope>
</reference>
<proteinExistence type="predicted"/>
<dbReference type="AlphaFoldDB" id="A0A6D2IFB2"/>
<protein>
    <submittedName>
        <fullName evidence="1">Uncharacterized protein</fullName>
    </submittedName>
</protein>
<gene>
    <name evidence="1" type="ORF">MERR_LOCUS16083</name>
</gene>
<name>A0A6D2IFB2_9BRAS</name>
<dbReference type="Proteomes" id="UP000467841">
    <property type="component" value="Unassembled WGS sequence"/>
</dbReference>